<evidence type="ECO:0000256" key="2">
    <source>
        <dbReference type="ARBA" id="ARBA00023125"/>
    </source>
</evidence>
<comment type="caution">
    <text evidence="6">The sequence shown here is derived from an EMBL/GenBank/DDBJ whole genome shotgun (WGS) entry which is preliminary data.</text>
</comment>
<evidence type="ECO:0000256" key="4">
    <source>
        <dbReference type="SAM" id="MobiDB-lite"/>
    </source>
</evidence>
<dbReference type="InterPro" id="IPR036390">
    <property type="entry name" value="WH_DNA-bd_sf"/>
</dbReference>
<accession>A0A918CN15</accession>
<dbReference type="InterPro" id="IPR002577">
    <property type="entry name" value="HTH_HxlR"/>
</dbReference>
<dbReference type="Pfam" id="PF01638">
    <property type="entry name" value="HxlR"/>
    <property type="match status" value="1"/>
</dbReference>
<dbReference type="PANTHER" id="PTHR33204">
    <property type="entry name" value="TRANSCRIPTIONAL REGULATOR, MARR FAMILY"/>
    <property type="match status" value="1"/>
</dbReference>
<evidence type="ECO:0000256" key="3">
    <source>
        <dbReference type="ARBA" id="ARBA00023163"/>
    </source>
</evidence>
<keyword evidence="3" id="KW-0804">Transcription</keyword>
<dbReference type="InterPro" id="IPR036388">
    <property type="entry name" value="WH-like_DNA-bd_sf"/>
</dbReference>
<feature type="region of interest" description="Disordered" evidence="4">
    <location>
        <begin position="1"/>
        <end position="20"/>
    </location>
</feature>
<feature type="compositionally biased region" description="Low complexity" evidence="4">
    <location>
        <begin position="8"/>
        <end position="20"/>
    </location>
</feature>
<keyword evidence="7" id="KW-1185">Reference proteome</keyword>
<dbReference type="PROSITE" id="PS51118">
    <property type="entry name" value="HTH_HXLR"/>
    <property type="match status" value="1"/>
</dbReference>
<dbReference type="GO" id="GO:0003677">
    <property type="term" value="F:DNA binding"/>
    <property type="evidence" value="ECO:0007669"/>
    <property type="project" value="UniProtKB-KW"/>
</dbReference>
<dbReference type="PANTHER" id="PTHR33204:SF37">
    <property type="entry name" value="HTH-TYPE TRANSCRIPTIONAL REGULATOR YODB"/>
    <property type="match status" value="1"/>
</dbReference>
<keyword evidence="1" id="KW-0805">Transcription regulation</keyword>
<protein>
    <recommendedName>
        <fullName evidence="5">HTH hxlR-type domain-containing protein</fullName>
    </recommendedName>
</protein>
<dbReference type="AlphaFoldDB" id="A0A918CN15"/>
<dbReference type="Gene3D" id="1.10.10.10">
    <property type="entry name" value="Winged helix-like DNA-binding domain superfamily/Winged helix DNA-binding domain"/>
    <property type="match status" value="1"/>
</dbReference>
<evidence type="ECO:0000256" key="1">
    <source>
        <dbReference type="ARBA" id="ARBA00023015"/>
    </source>
</evidence>
<reference evidence="6" key="2">
    <citation type="submission" date="2020-09" db="EMBL/GenBank/DDBJ databases">
        <authorList>
            <person name="Sun Q."/>
            <person name="Ohkuma M."/>
        </authorList>
    </citation>
    <scope>NUCLEOTIDE SEQUENCE</scope>
    <source>
        <strain evidence="6">JCM 3346</strain>
    </source>
</reference>
<dbReference type="Proteomes" id="UP000610303">
    <property type="component" value="Unassembled WGS sequence"/>
</dbReference>
<evidence type="ECO:0000259" key="5">
    <source>
        <dbReference type="PROSITE" id="PS51118"/>
    </source>
</evidence>
<feature type="domain" description="HTH hxlR-type" evidence="5">
    <location>
        <begin position="51"/>
        <end position="150"/>
    </location>
</feature>
<sequence>MPQPNAHSATAAAATDSAAAATASDSAATVSAAAATASSSEEARDVLAPDCPSRVVFERIGERWTMFVLLALERGGTLRFGELRERVGRVTPKVLTETLRALEADGLIVRRAFRDSPPRVEYSLTELGISLLDPIRAMREWAEAHVPEVLAARDRAAAPEHEQPRTPAVRN</sequence>
<keyword evidence="2" id="KW-0238">DNA-binding</keyword>
<evidence type="ECO:0000313" key="7">
    <source>
        <dbReference type="Proteomes" id="UP000610303"/>
    </source>
</evidence>
<proteinExistence type="predicted"/>
<reference evidence="6" key="1">
    <citation type="journal article" date="2014" name="Int. J. Syst. Evol. Microbiol.">
        <title>Complete genome sequence of Corynebacterium casei LMG S-19264T (=DSM 44701T), isolated from a smear-ripened cheese.</title>
        <authorList>
            <consortium name="US DOE Joint Genome Institute (JGI-PGF)"/>
            <person name="Walter F."/>
            <person name="Albersmeier A."/>
            <person name="Kalinowski J."/>
            <person name="Ruckert C."/>
        </authorList>
    </citation>
    <scope>NUCLEOTIDE SEQUENCE</scope>
    <source>
        <strain evidence="6">JCM 3346</strain>
    </source>
</reference>
<name>A0A918CN15_AGRME</name>
<dbReference type="SUPFAM" id="SSF46785">
    <property type="entry name" value="Winged helix' DNA-binding domain"/>
    <property type="match status" value="1"/>
</dbReference>
<dbReference type="EMBL" id="BMRJ01000002">
    <property type="protein sequence ID" value="GGR29883.1"/>
    <property type="molecule type" value="Genomic_DNA"/>
</dbReference>
<evidence type="ECO:0000313" key="6">
    <source>
        <dbReference type="EMBL" id="GGR29883.1"/>
    </source>
</evidence>
<organism evidence="6 7">
    <name type="scientific">Agromyces mediolanus</name>
    <name type="common">Corynebacterium mediolanum</name>
    <dbReference type="NCBI Taxonomy" id="41986"/>
    <lineage>
        <taxon>Bacteria</taxon>
        <taxon>Bacillati</taxon>
        <taxon>Actinomycetota</taxon>
        <taxon>Actinomycetes</taxon>
        <taxon>Micrococcales</taxon>
        <taxon>Microbacteriaceae</taxon>
        <taxon>Agromyces</taxon>
    </lineage>
</organism>
<gene>
    <name evidence="6" type="ORF">GCM10010196_24880</name>
</gene>